<keyword evidence="1" id="KW-1133">Transmembrane helix</keyword>
<feature type="transmembrane region" description="Helical" evidence="1">
    <location>
        <begin position="170"/>
        <end position="189"/>
    </location>
</feature>
<feature type="transmembrane region" description="Helical" evidence="1">
    <location>
        <begin position="300"/>
        <end position="321"/>
    </location>
</feature>
<keyword evidence="3" id="KW-0378">Hydrolase</keyword>
<dbReference type="Pfam" id="PF02517">
    <property type="entry name" value="Rce1-like"/>
    <property type="match status" value="2"/>
</dbReference>
<feature type="transmembrane region" description="Helical" evidence="1">
    <location>
        <begin position="333"/>
        <end position="353"/>
    </location>
</feature>
<feature type="transmembrane region" description="Helical" evidence="1">
    <location>
        <begin position="273"/>
        <end position="294"/>
    </location>
</feature>
<dbReference type="EMBL" id="DVNI01000060">
    <property type="protein sequence ID" value="HIU64208.1"/>
    <property type="molecule type" value="Genomic_DNA"/>
</dbReference>
<name>A0A9D1SLN8_9FIRM</name>
<dbReference type="AlphaFoldDB" id="A0A9D1SLN8"/>
<feature type="transmembrane region" description="Helical" evidence="1">
    <location>
        <begin position="80"/>
        <end position="96"/>
    </location>
</feature>
<evidence type="ECO:0000313" key="3">
    <source>
        <dbReference type="EMBL" id="HIU64208.1"/>
    </source>
</evidence>
<keyword evidence="3" id="KW-0482">Metalloprotease</keyword>
<dbReference type="InterPro" id="IPR003675">
    <property type="entry name" value="Rce1/LyrA-like_dom"/>
</dbReference>
<feature type="domain" description="CAAX prenyl protease 2/Lysostaphin resistance protein A-like" evidence="2">
    <location>
        <begin position="381"/>
        <end position="473"/>
    </location>
</feature>
<dbReference type="GO" id="GO:0080120">
    <property type="term" value="P:CAAX-box protein maturation"/>
    <property type="evidence" value="ECO:0007669"/>
    <property type="project" value="UniProtKB-ARBA"/>
</dbReference>
<organism evidence="3 4">
    <name type="scientific">Candidatus Avacidaminococcus intestinavium</name>
    <dbReference type="NCBI Taxonomy" id="2840684"/>
    <lineage>
        <taxon>Bacteria</taxon>
        <taxon>Bacillati</taxon>
        <taxon>Bacillota</taxon>
        <taxon>Negativicutes</taxon>
        <taxon>Acidaminococcales</taxon>
        <taxon>Acidaminococcaceae</taxon>
        <taxon>Acidaminococcaceae incertae sedis</taxon>
        <taxon>Candidatus Avacidaminococcus</taxon>
    </lineage>
</organism>
<feature type="domain" description="CAAX prenyl protease 2/Lysostaphin resistance protein A-like" evidence="2">
    <location>
        <begin position="106"/>
        <end position="205"/>
    </location>
</feature>
<feature type="transmembrane region" description="Helical" evidence="1">
    <location>
        <begin position="219"/>
        <end position="241"/>
    </location>
</feature>
<dbReference type="InterPro" id="IPR052710">
    <property type="entry name" value="CAAX_protease"/>
</dbReference>
<keyword evidence="1" id="KW-0472">Membrane</keyword>
<sequence>MKKNKWLFIGSLLVYLVVASTIAQIISRLIFGMFMGHDIVATNLIDITSRILMILFFLLLNKMHFKITIGCRGLGKKKNLFYLIFVLIVLIGDGLISKGFDLSLQNVLIALILGFSVGFLEEYVFRGLLIEGLLANKKTSIAKIILISGGSFGAIHLMNLSEGHFLNTFLQAISAFAIGSFLAVVYLLTKCIWVPVIFHSLIDAFDQVAFGTLSTETGFSIPTALIYTIIFSFLSFFYYIWFLKRKEKKVVELTEEEKEMKTAKTKISIPKSIGAIMVPLLQLFAGGIIVKQFSTNTAKILVTVVLGAVALVVLLLLYGQILKQQWENFREHLAVHLGLAVLGTIVAHILLALTRSVMGIIFNGTDSLSAAGVGTTSEATIALIGTLVTLMAPFSEEIVFRHVLFYQWRNRKGITILMFIVSSVAFGLVHWNNFNGNVVQMVPYMVVGAWFALIYYWSKNIWQNIFTHLFFNSLQFIAALFLLIVTALN</sequence>
<dbReference type="GO" id="GO:0004175">
    <property type="term" value="F:endopeptidase activity"/>
    <property type="evidence" value="ECO:0007669"/>
    <property type="project" value="UniProtKB-ARBA"/>
</dbReference>
<feature type="transmembrane region" description="Helical" evidence="1">
    <location>
        <begin position="413"/>
        <end position="432"/>
    </location>
</feature>
<feature type="transmembrane region" description="Helical" evidence="1">
    <location>
        <begin position="469"/>
        <end position="488"/>
    </location>
</feature>
<keyword evidence="1" id="KW-0812">Transmembrane</keyword>
<dbReference type="PANTHER" id="PTHR36435">
    <property type="entry name" value="SLR1288 PROTEIN"/>
    <property type="match status" value="1"/>
</dbReference>
<feature type="transmembrane region" description="Helical" evidence="1">
    <location>
        <begin position="438"/>
        <end position="457"/>
    </location>
</feature>
<accession>A0A9D1SLN8</accession>
<protein>
    <submittedName>
        <fullName evidence="3">CPBP family intramembrane metalloprotease</fullName>
    </submittedName>
</protein>
<evidence type="ECO:0000259" key="2">
    <source>
        <dbReference type="Pfam" id="PF02517"/>
    </source>
</evidence>
<feature type="transmembrane region" description="Helical" evidence="1">
    <location>
        <begin position="373"/>
        <end position="392"/>
    </location>
</feature>
<gene>
    <name evidence="3" type="ORF">IAB06_04105</name>
</gene>
<dbReference type="PANTHER" id="PTHR36435:SF1">
    <property type="entry name" value="CAAX AMINO TERMINAL PROTEASE FAMILY PROTEIN"/>
    <property type="match status" value="1"/>
</dbReference>
<feature type="transmembrane region" description="Helical" evidence="1">
    <location>
        <begin position="39"/>
        <end position="60"/>
    </location>
</feature>
<reference evidence="3" key="1">
    <citation type="submission" date="2020-10" db="EMBL/GenBank/DDBJ databases">
        <authorList>
            <person name="Gilroy R."/>
        </authorList>
    </citation>
    <scope>NUCLEOTIDE SEQUENCE</scope>
    <source>
        <strain evidence="3">CHK160-1198</strain>
    </source>
</reference>
<reference evidence="3" key="2">
    <citation type="journal article" date="2021" name="PeerJ">
        <title>Extensive microbial diversity within the chicken gut microbiome revealed by metagenomics and culture.</title>
        <authorList>
            <person name="Gilroy R."/>
            <person name="Ravi A."/>
            <person name="Getino M."/>
            <person name="Pursley I."/>
            <person name="Horton D.L."/>
            <person name="Alikhan N.F."/>
            <person name="Baker D."/>
            <person name="Gharbi K."/>
            <person name="Hall N."/>
            <person name="Watson M."/>
            <person name="Adriaenssens E.M."/>
            <person name="Foster-Nyarko E."/>
            <person name="Jarju S."/>
            <person name="Secka A."/>
            <person name="Antonio M."/>
            <person name="Oren A."/>
            <person name="Chaudhuri R.R."/>
            <person name="La Ragione R."/>
            <person name="Hildebrand F."/>
            <person name="Pallen M.J."/>
        </authorList>
    </citation>
    <scope>NUCLEOTIDE SEQUENCE</scope>
    <source>
        <strain evidence="3">CHK160-1198</strain>
    </source>
</reference>
<evidence type="ECO:0000313" key="4">
    <source>
        <dbReference type="Proteomes" id="UP000824099"/>
    </source>
</evidence>
<keyword evidence="3" id="KW-0645">Protease</keyword>
<proteinExistence type="predicted"/>
<dbReference type="GO" id="GO:0008237">
    <property type="term" value="F:metallopeptidase activity"/>
    <property type="evidence" value="ECO:0007669"/>
    <property type="project" value="UniProtKB-KW"/>
</dbReference>
<evidence type="ECO:0000256" key="1">
    <source>
        <dbReference type="SAM" id="Phobius"/>
    </source>
</evidence>
<dbReference type="Proteomes" id="UP000824099">
    <property type="component" value="Unassembled WGS sequence"/>
</dbReference>
<comment type="caution">
    <text evidence="3">The sequence shown here is derived from an EMBL/GenBank/DDBJ whole genome shotgun (WGS) entry which is preliminary data.</text>
</comment>
<feature type="transmembrane region" description="Helical" evidence="1">
    <location>
        <begin position="102"/>
        <end position="120"/>
    </location>
</feature>